<feature type="binding site" evidence="14">
    <location>
        <position position="842"/>
    </location>
    <ligand>
        <name>ATP</name>
        <dbReference type="ChEBI" id="CHEBI:30616"/>
        <label>2</label>
    </ligand>
</feature>
<feature type="binding site" evidence="14">
    <location>
        <position position="877"/>
    </location>
    <ligand>
        <name>ATP</name>
        <dbReference type="ChEBI" id="CHEBI:30616"/>
        <label>2</label>
    </ligand>
</feature>
<feature type="binding site" evidence="14">
    <location>
        <position position="352"/>
    </location>
    <ligand>
        <name>ATP</name>
        <dbReference type="ChEBI" id="CHEBI:30616"/>
        <label>1</label>
    </ligand>
</feature>
<dbReference type="SUPFAM" id="SSF48108">
    <property type="entry name" value="Carbamoyl phosphate synthetase, large subunit connection domain"/>
    <property type="match status" value="1"/>
</dbReference>
<comment type="similarity">
    <text evidence="2 14">Belongs to the CarB family.</text>
</comment>
<feature type="binding site" evidence="14">
    <location>
        <position position="268"/>
    </location>
    <ligand>
        <name>ATP</name>
        <dbReference type="ChEBI" id="CHEBI:30616"/>
        <label>1</label>
    </ligand>
</feature>
<feature type="binding site" evidence="14">
    <location>
        <position position="929"/>
    </location>
    <ligand>
        <name>ATP</name>
        <dbReference type="ChEBI" id="CHEBI:30616"/>
        <label>2</label>
    </ligand>
</feature>
<feature type="binding site" evidence="14">
    <location>
        <position position="929"/>
    </location>
    <ligand>
        <name>Mg(2+)</name>
        <dbReference type="ChEBI" id="CHEBI:18420"/>
        <label>4</label>
    </ligand>
</feature>
<dbReference type="HAMAP" id="MF_01210_B">
    <property type="entry name" value="CPSase_L_chain_B"/>
    <property type="match status" value="1"/>
</dbReference>
<accession>A0ABV6D540</accession>
<dbReference type="SUPFAM" id="SSF52335">
    <property type="entry name" value="Methylglyoxal synthase-like"/>
    <property type="match status" value="1"/>
</dbReference>
<evidence type="ECO:0000256" key="2">
    <source>
        <dbReference type="ARBA" id="ARBA00009799"/>
    </source>
</evidence>
<keyword evidence="10" id="KW-0460">Magnesium</keyword>
<evidence type="ECO:0000313" key="17">
    <source>
        <dbReference type="EMBL" id="MFC0207754.1"/>
    </source>
</evidence>
<feature type="binding site" evidence="14">
    <location>
        <position position="295"/>
    </location>
    <ligand>
        <name>ATP</name>
        <dbReference type="ChEBI" id="CHEBI:30616"/>
        <label>1</label>
    </ligand>
</feature>
<evidence type="ECO:0000256" key="11">
    <source>
        <dbReference type="ARBA" id="ARBA00022975"/>
    </source>
</evidence>
<feature type="binding site" evidence="14">
    <location>
        <position position="782"/>
    </location>
    <ligand>
        <name>ATP</name>
        <dbReference type="ChEBI" id="CHEBI:30616"/>
        <label>2</label>
    </ligand>
</feature>
<feature type="binding site" evidence="14">
    <location>
        <position position="917"/>
    </location>
    <ligand>
        <name>Mg(2+)</name>
        <dbReference type="ChEBI" id="CHEBI:18420"/>
        <label>3</label>
    </ligand>
</feature>
<evidence type="ECO:0000256" key="14">
    <source>
        <dbReference type="HAMAP-Rule" id="MF_01210"/>
    </source>
</evidence>
<evidence type="ECO:0000256" key="3">
    <source>
        <dbReference type="ARBA" id="ARBA00022571"/>
    </source>
</evidence>
<dbReference type="EC" id="6.3.5.5" evidence="14"/>
<keyword evidence="8 14" id="KW-0547">Nucleotide-binding</keyword>
<feature type="binding site" evidence="14">
    <location>
        <position position="296"/>
    </location>
    <ligand>
        <name>ATP</name>
        <dbReference type="ChEBI" id="CHEBI:30616"/>
        <label>1</label>
    </ligand>
</feature>
<dbReference type="SMART" id="SM00851">
    <property type="entry name" value="MGS"/>
    <property type="match status" value="1"/>
</dbReference>
<dbReference type="Gene3D" id="3.30.470.20">
    <property type="entry name" value="ATP-grasp fold, B domain"/>
    <property type="match status" value="3"/>
</dbReference>
<feature type="binding site" evidence="14">
    <location>
        <position position="917"/>
    </location>
    <ligand>
        <name>Mn(2+)</name>
        <dbReference type="ChEBI" id="CHEBI:29035"/>
        <label>3</label>
    </ligand>
</feature>
<name>A0ABV6D540_9HYPH</name>
<feature type="binding site" evidence="14">
    <location>
        <position position="354"/>
    </location>
    <ligand>
        <name>Mn(2+)</name>
        <dbReference type="ChEBI" id="CHEBI:29035"/>
        <label>2</label>
    </ligand>
</feature>
<evidence type="ECO:0000256" key="9">
    <source>
        <dbReference type="ARBA" id="ARBA00022840"/>
    </source>
</evidence>
<dbReference type="SUPFAM" id="SSF52440">
    <property type="entry name" value="PreATP-grasp domain"/>
    <property type="match status" value="2"/>
</dbReference>
<feature type="domain" description="MGS-like" evidence="16">
    <location>
        <begin position="1030"/>
        <end position="1165"/>
    </location>
</feature>
<feature type="binding site" evidence="14">
    <location>
        <position position="354"/>
    </location>
    <ligand>
        <name>Mg(2+)</name>
        <dbReference type="ChEBI" id="CHEBI:18420"/>
        <label>2</label>
    </ligand>
</feature>
<dbReference type="GO" id="GO:0004088">
    <property type="term" value="F:carbamoyl-phosphate synthase (glutamine-hydrolyzing) activity"/>
    <property type="evidence" value="ECO:0007669"/>
    <property type="project" value="UniProtKB-EC"/>
</dbReference>
<dbReference type="PROSITE" id="PS51855">
    <property type="entry name" value="MGS"/>
    <property type="match status" value="1"/>
</dbReference>
<dbReference type="RefSeq" id="WP_261518774.1">
    <property type="nucleotide sequence ID" value="NZ_JAODNW010000001.1"/>
</dbReference>
<feature type="binding site" evidence="14">
    <location>
        <position position="294"/>
    </location>
    <ligand>
        <name>ATP</name>
        <dbReference type="ChEBI" id="CHEBI:30616"/>
        <label>1</label>
    </ligand>
</feature>
<dbReference type="Proteomes" id="UP001589755">
    <property type="component" value="Unassembled WGS sequence"/>
</dbReference>
<dbReference type="InterPro" id="IPR005480">
    <property type="entry name" value="CPSase_lsu_oligo"/>
</dbReference>
<feature type="binding site" evidence="14">
    <location>
        <position position="929"/>
    </location>
    <ligand>
        <name>Mg(2+)</name>
        <dbReference type="ChEBI" id="CHEBI:18420"/>
        <label>3</label>
    </ligand>
</feature>
<dbReference type="PROSITE" id="PS50975">
    <property type="entry name" value="ATP_GRASP"/>
    <property type="match status" value="2"/>
</dbReference>
<dbReference type="Pfam" id="PF25596">
    <property type="entry name" value="CPSase_L_D1"/>
    <property type="match status" value="2"/>
</dbReference>
<comment type="pathway">
    <text evidence="14">Pyrimidine metabolism; UMP biosynthesis via de novo pathway; (S)-dihydroorotate from bicarbonate: step 1/3.</text>
</comment>
<dbReference type="Pfam" id="PF02786">
    <property type="entry name" value="CPSase_L_D2"/>
    <property type="match status" value="2"/>
</dbReference>
<dbReference type="PROSITE" id="PS00866">
    <property type="entry name" value="CPSASE_1"/>
    <property type="match status" value="1"/>
</dbReference>
<comment type="cofactor">
    <cofactor evidence="14">
        <name>Mg(2+)</name>
        <dbReference type="ChEBI" id="CHEBI:18420"/>
    </cofactor>
    <cofactor evidence="14">
        <name>Mn(2+)</name>
        <dbReference type="ChEBI" id="CHEBI:29035"/>
    </cofactor>
    <text evidence="14">Binds 4 Mg(2+) or Mn(2+) ions per subunit.</text>
</comment>
<keyword evidence="9 14" id="KW-0067">ATP-binding</keyword>
<evidence type="ECO:0000259" key="15">
    <source>
        <dbReference type="PROSITE" id="PS50975"/>
    </source>
</evidence>
<evidence type="ECO:0000256" key="6">
    <source>
        <dbReference type="ARBA" id="ARBA00022723"/>
    </source>
</evidence>
<feature type="binding site" evidence="14">
    <location>
        <position position="874"/>
    </location>
    <ligand>
        <name>ATP</name>
        <dbReference type="ChEBI" id="CHEBI:30616"/>
        <label>2</label>
    </ligand>
</feature>
<dbReference type="PROSITE" id="PS00867">
    <property type="entry name" value="CPSASE_2"/>
    <property type="match status" value="2"/>
</dbReference>
<dbReference type="Gene3D" id="3.40.50.20">
    <property type="match status" value="2"/>
</dbReference>
<dbReference type="PRINTS" id="PR00098">
    <property type="entry name" value="CPSASE"/>
</dbReference>
<feature type="binding site" evidence="14">
    <location>
        <position position="876"/>
    </location>
    <ligand>
        <name>ATP</name>
        <dbReference type="ChEBI" id="CHEBI:30616"/>
        <label>2</label>
    </ligand>
</feature>
<dbReference type="InterPro" id="IPR016185">
    <property type="entry name" value="PreATP-grasp_dom_sf"/>
</dbReference>
<organism evidence="17 18">
    <name type="scientific">Chelativorans intermedius</name>
    <dbReference type="NCBI Taxonomy" id="515947"/>
    <lineage>
        <taxon>Bacteria</taxon>
        <taxon>Pseudomonadati</taxon>
        <taxon>Pseudomonadota</taxon>
        <taxon>Alphaproteobacteria</taxon>
        <taxon>Hyphomicrobiales</taxon>
        <taxon>Phyllobacteriaceae</taxon>
        <taxon>Chelativorans</taxon>
    </lineage>
</organism>
<dbReference type="NCBIfam" id="NF009455">
    <property type="entry name" value="PRK12815.1"/>
    <property type="match status" value="1"/>
</dbReference>
<dbReference type="InterPro" id="IPR033937">
    <property type="entry name" value="MGS_CPS_CarB"/>
</dbReference>
<dbReference type="InterPro" id="IPR011761">
    <property type="entry name" value="ATP-grasp"/>
</dbReference>
<dbReference type="Gene3D" id="3.40.50.1380">
    <property type="entry name" value="Methylglyoxal synthase-like domain"/>
    <property type="match status" value="1"/>
</dbReference>
<keyword evidence="11 14" id="KW-0665">Pyrimidine biosynthesis</keyword>
<feature type="domain" description="ATP-grasp" evidence="15">
    <location>
        <begin position="746"/>
        <end position="958"/>
    </location>
</feature>
<evidence type="ECO:0000259" key="16">
    <source>
        <dbReference type="PROSITE" id="PS51855"/>
    </source>
</evidence>
<comment type="caution">
    <text evidence="17">The sequence shown here is derived from an EMBL/GenBank/DDBJ whole genome shotgun (WGS) entry which is preliminary data.</text>
</comment>
<dbReference type="Pfam" id="PF02787">
    <property type="entry name" value="CPSase_L_D3"/>
    <property type="match status" value="1"/>
</dbReference>
<keyword evidence="6" id="KW-0479">Metal-binding</keyword>
<evidence type="ECO:0000256" key="13">
    <source>
        <dbReference type="ARBA" id="ARBA00047359"/>
    </source>
</evidence>
<feature type="binding site" evidence="14">
    <location>
        <position position="338"/>
    </location>
    <ligand>
        <name>ATP</name>
        <dbReference type="ChEBI" id="CHEBI:30616"/>
        <label>1</label>
    </ligand>
</feature>
<evidence type="ECO:0000256" key="4">
    <source>
        <dbReference type="ARBA" id="ARBA00022598"/>
    </source>
</evidence>
<dbReference type="EMBL" id="JBHLXD010000006">
    <property type="protein sequence ID" value="MFC0207754.1"/>
    <property type="molecule type" value="Genomic_DNA"/>
</dbReference>
<feature type="binding site" evidence="14">
    <location>
        <position position="931"/>
    </location>
    <ligand>
        <name>Mg(2+)</name>
        <dbReference type="ChEBI" id="CHEBI:18420"/>
        <label>4</label>
    </ligand>
</feature>
<dbReference type="PANTHER" id="PTHR11405:SF53">
    <property type="entry name" value="CARBAMOYL-PHOSPHATE SYNTHASE [AMMONIA], MITOCHONDRIAL"/>
    <property type="match status" value="1"/>
</dbReference>
<feature type="binding site" evidence="14">
    <location>
        <position position="263"/>
    </location>
    <ligand>
        <name>ATP</name>
        <dbReference type="ChEBI" id="CHEBI:30616"/>
        <label>1</label>
    </ligand>
</feature>
<feature type="binding site" evidence="14">
    <location>
        <position position="352"/>
    </location>
    <ligand>
        <name>Mg(2+)</name>
        <dbReference type="ChEBI" id="CHEBI:18420"/>
        <label>2</label>
    </ligand>
</feature>
<keyword evidence="4 14" id="KW-0436">Ligase</keyword>
<comment type="caution">
    <text evidence="14">Lacks conserved residue(s) required for the propagation of feature annotation.</text>
</comment>
<gene>
    <name evidence="14 17" type="primary">carB</name>
    <name evidence="17" type="ORF">ACFFJ2_04990</name>
</gene>
<feature type="binding site" evidence="14">
    <location>
        <position position="352"/>
    </location>
    <ligand>
        <name>Mn(2+)</name>
        <dbReference type="ChEBI" id="CHEBI:29035"/>
        <label>2</label>
    </ligand>
</feature>
<comment type="pathway">
    <text evidence="1 14">Amino-acid biosynthesis; L-arginine biosynthesis; carbamoyl phosphate from bicarbonate: step 1/1.</text>
</comment>
<dbReference type="PANTHER" id="PTHR11405">
    <property type="entry name" value="CARBAMOYLTRANSFERASE FAMILY MEMBER"/>
    <property type="match status" value="1"/>
</dbReference>
<comment type="catalytic activity">
    <reaction evidence="14">
        <text>hydrogencarbonate + L-glutamine + 2 ATP + H2O = carbamoyl phosphate + L-glutamate + 2 ADP + phosphate + 2 H(+)</text>
        <dbReference type="Rhea" id="RHEA:18633"/>
        <dbReference type="ChEBI" id="CHEBI:15377"/>
        <dbReference type="ChEBI" id="CHEBI:15378"/>
        <dbReference type="ChEBI" id="CHEBI:17544"/>
        <dbReference type="ChEBI" id="CHEBI:29985"/>
        <dbReference type="ChEBI" id="CHEBI:30616"/>
        <dbReference type="ChEBI" id="CHEBI:43474"/>
        <dbReference type="ChEBI" id="CHEBI:58228"/>
        <dbReference type="ChEBI" id="CHEBI:58359"/>
        <dbReference type="ChEBI" id="CHEBI:456216"/>
        <dbReference type="EC" id="6.3.5.5"/>
    </reaction>
</comment>
<dbReference type="InterPro" id="IPR005483">
    <property type="entry name" value="CPSase_dom"/>
</dbReference>
<evidence type="ECO:0000313" key="18">
    <source>
        <dbReference type="Proteomes" id="UP001589755"/>
    </source>
</evidence>
<keyword evidence="12" id="KW-0464">Manganese</keyword>
<feature type="region of interest" description="Carboxyphosphate synthetic domain" evidence="14">
    <location>
        <begin position="1"/>
        <end position="456"/>
    </location>
</feature>
<dbReference type="Gene3D" id="1.10.1030.10">
    <property type="entry name" value="Carbamoyl-phosphate synthetase, large subunit oligomerisation domain"/>
    <property type="match status" value="1"/>
</dbReference>
<feature type="binding site" evidence="14">
    <location>
        <position position="261"/>
    </location>
    <ligand>
        <name>ATP</name>
        <dbReference type="ChEBI" id="CHEBI:30616"/>
        <label>1</label>
    </ligand>
</feature>
<feature type="domain" description="ATP-grasp" evidence="15">
    <location>
        <begin position="185"/>
        <end position="381"/>
    </location>
</feature>
<feature type="binding site" evidence="14">
    <location>
        <position position="222"/>
    </location>
    <ligand>
        <name>ATP</name>
        <dbReference type="ChEBI" id="CHEBI:30616"/>
        <label>1</label>
    </ligand>
</feature>
<feature type="binding site" evidence="14">
    <location>
        <position position="338"/>
    </location>
    <ligand>
        <name>Mn(2+)</name>
        <dbReference type="ChEBI" id="CHEBI:29035"/>
        <label>1</label>
    </ligand>
</feature>
<dbReference type="SMART" id="SM01096">
    <property type="entry name" value="CPSase_L_D3"/>
    <property type="match status" value="1"/>
</dbReference>
<dbReference type="InterPro" id="IPR058047">
    <property type="entry name" value="CPSase_preATP-grasp"/>
</dbReference>
<sequence>MPKRTDIQSILIIGAGPIIIGQACEFDYSGTQAVKALKEEGYRIILVNSNPATIMTDPELADATYIEPITPEVVAKIIAKERPDALLPTMGGQTALNTALSLRRMGILERYGVEMIGANAEAIDMAEDRALFREAMARIGLETPRSMLANATEVKEEDRRRHEAERAALREKYSGPALDAALDELETEWQLGEADRKQRYMTHAMAVAAQALDVVGLPAIIRPSFTLGGTGGGIAYNRSEYFEIIERGLDASPTTEVLIEESVLGWKEFEMEVVRDRADNCIIVCSIENLDPMGVHTGDSITVAPALTLTDKEYQRMRNASIAVLREIGVETGGSNVQFAINPENGRMVVIEMNPRVSRSSALASKATGFPIAKVAAKLAVGYTLDELENDITGGATPASFEPSIDYVVTKIPRFAFEKFPGAEPVLTTAMKSVGEVMAIGRTFAESLQKALRGLETGLTGLDEIDIPGYVIGGDPSENKNAIRAALGTPTPDRLRMVAQAIRMGTSLAEVHSMCQIDPWFLEQIAAIVACEERVRAHGLPRDAANLRHLKSMGFSDSRLASLARMETEEVRRLRHSLGVHPVYKRIDTCAAEFAAPTAYMYSTYEPPFAGVPADEARVSDRRKVVILGGGPNRIGQGIEFDYCCCHAAFALADAGFESIMVNCNPETVSTDYDTSDRLYFEPLTPEDVLEILRVEQQRGELVGVIVQFGGQTPLKLADALEKAGIPILGTAPDMIDLAEDRDRFQKLLTRLGLKQPKNGIAFSVEQARVVASELGFPLVVRPSYVLGGRAMQIIPDESRLQSYLLDTVPGLVPEEIRQKYPADKTGQINTLLSKNPLLFDTYLAEAIEVDVDCLSDGENVFVAGIMEHIEEAGIHSGDSACSLPVHTLQPTIVEELERQTAALARALRVGGLMNVQYAVKDGEVYVLEVNPRASRTVPFVAKTIGRPIAKIAARVMAGEPLSGAFAHYGEMPALSGLGHIAVKEAVFPFARFPGVDTLLGPEMKSTGEVMGLDTDFALAFAKAQLGAGVELPRSGTLFASVRDADKPRVLSAVRRLADLGFKVLATGGTARYLRENGVEAEKINKVLEGRPHIEDAIRNRQVQLVFNTTDGQKAVSDSKSLRRATLMQKVPYYTTMAGAEAVVEAIAALKAGSLEVRPLQDYFR</sequence>
<feature type="binding site" evidence="14">
    <location>
        <position position="929"/>
    </location>
    <ligand>
        <name>Mn(2+)</name>
        <dbReference type="ChEBI" id="CHEBI:29035"/>
        <label>4</label>
    </ligand>
</feature>
<dbReference type="InterPro" id="IPR005479">
    <property type="entry name" value="CPAse_ATP-bd"/>
</dbReference>
<feature type="binding site" evidence="14">
    <location>
        <position position="352"/>
    </location>
    <ligand>
        <name>Mg(2+)</name>
        <dbReference type="ChEBI" id="CHEBI:18420"/>
        <label>1</label>
    </ligand>
</feature>
<keyword evidence="3 14" id="KW-0055">Arginine biosynthesis</keyword>
<feature type="binding site" evidence="14">
    <location>
        <position position="917"/>
    </location>
    <ligand>
        <name>ATP</name>
        <dbReference type="ChEBI" id="CHEBI:30616"/>
        <label>2</label>
    </ligand>
</feature>
<feature type="binding site" evidence="14">
    <location>
        <position position="338"/>
    </location>
    <ligand>
        <name>Mg(2+)</name>
        <dbReference type="ChEBI" id="CHEBI:18420"/>
        <label>1</label>
    </ligand>
</feature>
<dbReference type="InterPro" id="IPR036914">
    <property type="entry name" value="MGS-like_dom_sf"/>
</dbReference>
<feature type="region of interest" description="Allosteric domain" evidence="14">
    <location>
        <begin position="1030"/>
        <end position="1165"/>
    </location>
</feature>
<protein>
    <recommendedName>
        <fullName evidence="14">Carbamoyl phosphate synthase large chain</fullName>
        <ecNumber evidence="14">6.3.4.16</ecNumber>
        <ecNumber evidence="14">6.3.5.5</ecNumber>
    </recommendedName>
    <alternativeName>
        <fullName evidence="14">Carbamoyl phosphate synthetase ammonia chain</fullName>
    </alternativeName>
</protein>
<dbReference type="SUPFAM" id="SSF56059">
    <property type="entry name" value="Glutathione synthetase ATP-binding domain-like"/>
    <property type="match status" value="2"/>
</dbReference>
<keyword evidence="7 14" id="KW-0677">Repeat</keyword>
<comment type="function">
    <text evidence="14">Large subunit of the glutamine-dependent carbamoyl phosphate synthetase (CPSase). CPSase catalyzes the formation of carbamoyl phosphate from the ammonia moiety of glutamine, carbonate, and phosphate donated by ATP, constituting the first step of 2 biosynthetic pathways, one leading to arginine and/or urea and the other to pyrimidine nucleotides. The large subunit (synthetase) binds the substrates ammonia (free or transferred from glutamine from the small subunit), hydrogencarbonate and ATP and carries out an ATP-coupled ligase reaction, activating hydrogencarbonate by forming carboxy phosphate which reacts with ammonia to form carbamoyl phosphate.</text>
</comment>
<evidence type="ECO:0000256" key="8">
    <source>
        <dbReference type="ARBA" id="ARBA00022741"/>
    </source>
</evidence>
<keyword evidence="18" id="KW-1185">Reference proteome</keyword>
<evidence type="ECO:0000256" key="12">
    <source>
        <dbReference type="ARBA" id="ARBA00023211"/>
    </source>
</evidence>
<dbReference type="InterPro" id="IPR036897">
    <property type="entry name" value="CarbamoylP_synth_lsu_oligo_sf"/>
</dbReference>
<dbReference type="InterPro" id="IPR011607">
    <property type="entry name" value="MGS-like_dom"/>
</dbReference>
<feature type="binding site" evidence="14">
    <location>
        <position position="129"/>
    </location>
    <ligand>
        <name>ATP</name>
        <dbReference type="ChEBI" id="CHEBI:30616"/>
        <label>1</label>
    </ligand>
</feature>
<dbReference type="PROSITE" id="PS51257">
    <property type="entry name" value="PROKAR_LIPOPROTEIN"/>
    <property type="match status" value="1"/>
</dbReference>
<evidence type="ECO:0000256" key="1">
    <source>
        <dbReference type="ARBA" id="ARBA00005077"/>
    </source>
</evidence>
<reference evidence="17 18" key="1">
    <citation type="submission" date="2024-09" db="EMBL/GenBank/DDBJ databases">
        <authorList>
            <person name="Sun Q."/>
            <person name="Mori K."/>
        </authorList>
    </citation>
    <scope>NUCLEOTIDE SEQUENCE [LARGE SCALE GENOMIC DNA]</scope>
    <source>
        <strain evidence="17 18">CCM 8543</strain>
    </source>
</reference>
<feature type="binding site" evidence="14">
    <location>
        <position position="228"/>
    </location>
    <ligand>
        <name>ATP</name>
        <dbReference type="ChEBI" id="CHEBI:30616"/>
        <label>1</label>
    </ligand>
</feature>
<feature type="binding site" evidence="14">
    <location>
        <position position="352"/>
    </location>
    <ligand>
        <name>Mn(2+)</name>
        <dbReference type="ChEBI" id="CHEBI:29035"/>
        <label>1</label>
    </ligand>
</feature>
<dbReference type="InterPro" id="IPR006275">
    <property type="entry name" value="CPSase_lsu"/>
</dbReference>
<comment type="domain">
    <text evidence="14">The large subunit is composed of 2 ATP-grasp domains that are involved in binding the 2 ATP molecules needed for carbamoyl phosphate synthesis. The N-terminal ATP-grasp domain (referred to as the carboxyphosphate synthetic component) catalyzes the ATP-dependent phosphorylation of hydrogencarbonate to carboxyphosphate and the subsequent nucleophilic attack by ammonia to form a carbamate intermediate. The C-terminal ATP-grasp domain (referred to as the carbamoyl phosphate synthetic component) then catalyzes the phosphorylation of carbamate with the second ATP to form the end product carbamoyl phosphate. The reactive and unstable enzyme intermediates are sequentially channeled from one active site to the next through the interior of the protein over a distance of at least 96 A.</text>
</comment>
<dbReference type="NCBIfam" id="NF003671">
    <property type="entry name" value="PRK05294.1"/>
    <property type="match status" value="1"/>
</dbReference>
<feature type="binding site" evidence="14">
    <location>
        <position position="229"/>
    </location>
    <ligand>
        <name>ATP</name>
        <dbReference type="ChEBI" id="CHEBI:30616"/>
        <label>1</label>
    </ligand>
</feature>
<evidence type="ECO:0000256" key="7">
    <source>
        <dbReference type="ARBA" id="ARBA00022737"/>
    </source>
</evidence>
<comment type="subunit">
    <text evidence="14">Composed of two chains; the small (or glutamine) chain promotes the hydrolysis of glutamine to ammonia, which is used by the large (or ammonia) chain to synthesize carbamoyl phosphate. Tetramer of heterodimers (alpha,beta)4.</text>
</comment>
<proteinExistence type="inferred from homology"/>
<feature type="binding site" evidence="14">
    <location>
        <position position="931"/>
    </location>
    <ligand>
        <name>Mn(2+)</name>
        <dbReference type="ChEBI" id="CHEBI:29035"/>
        <label>4</label>
    </ligand>
</feature>
<feature type="binding site" evidence="14">
    <location>
        <position position="929"/>
    </location>
    <ligand>
        <name>Mn(2+)</name>
        <dbReference type="ChEBI" id="CHEBI:29035"/>
        <label>3</label>
    </ligand>
</feature>
<dbReference type="InterPro" id="IPR013815">
    <property type="entry name" value="ATP_grasp_subdomain_1"/>
</dbReference>
<dbReference type="Gene3D" id="3.30.1490.20">
    <property type="entry name" value="ATP-grasp fold, A domain"/>
    <property type="match status" value="1"/>
</dbReference>
<feature type="binding site" evidence="14">
    <location>
        <position position="849"/>
    </location>
    <ligand>
        <name>ATP</name>
        <dbReference type="ChEBI" id="CHEBI:30616"/>
        <label>2</label>
    </ligand>
</feature>
<evidence type="ECO:0000256" key="10">
    <source>
        <dbReference type="ARBA" id="ARBA00022842"/>
    </source>
</evidence>
<evidence type="ECO:0000256" key="5">
    <source>
        <dbReference type="ARBA" id="ARBA00022605"/>
    </source>
</evidence>
<dbReference type="Pfam" id="PF02142">
    <property type="entry name" value="MGS"/>
    <property type="match status" value="1"/>
</dbReference>
<keyword evidence="5 14" id="KW-0028">Amino-acid biosynthesis</keyword>
<feature type="binding site" evidence="14">
    <location>
        <position position="844"/>
    </location>
    <ligand>
        <name>ATP</name>
        <dbReference type="ChEBI" id="CHEBI:30616"/>
        <label>2</label>
    </ligand>
</feature>
<dbReference type="CDD" id="cd01424">
    <property type="entry name" value="MGS_CPS_II"/>
    <property type="match status" value="1"/>
</dbReference>
<dbReference type="EC" id="6.3.4.16" evidence="14"/>
<comment type="catalytic activity">
    <reaction evidence="13 14">
        <text>hydrogencarbonate + NH4(+) + 2 ATP = carbamoyl phosphate + 2 ADP + phosphate + 2 H(+)</text>
        <dbReference type="Rhea" id="RHEA:18029"/>
        <dbReference type="ChEBI" id="CHEBI:15378"/>
        <dbReference type="ChEBI" id="CHEBI:17544"/>
        <dbReference type="ChEBI" id="CHEBI:28938"/>
        <dbReference type="ChEBI" id="CHEBI:30616"/>
        <dbReference type="ChEBI" id="CHEBI:43474"/>
        <dbReference type="ChEBI" id="CHEBI:58228"/>
        <dbReference type="ChEBI" id="CHEBI:456216"/>
        <dbReference type="EC" id="6.3.4.16"/>
    </reaction>
</comment>
<feature type="binding site" evidence="14">
    <location>
        <position position="875"/>
    </location>
    <ligand>
        <name>ATP</name>
        <dbReference type="ChEBI" id="CHEBI:30616"/>
        <label>2</label>
    </ligand>
</feature>
<dbReference type="NCBIfam" id="TIGR01369">
    <property type="entry name" value="CPSaseII_lrg"/>
    <property type="match status" value="1"/>
</dbReference>